<feature type="domain" description="Phage terminase large subunit GpA ATPase" evidence="1">
    <location>
        <begin position="31"/>
        <end position="282"/>
    </location>
</feature>
<dbReference type="AlphaFoldDB" id="A0AAP8NMQ4"/>
<protein>
    <recommendedName>
        <fullName evidence="5">Terminase</fullName>
    </recommendedName>
</protein>
<organism evidence="3 4">
    <name type="scientific">Akkermansia muciniphila</name>
    <dbReference type="NCBI Taxonomy" id="239935"/>
    <lineage>
        <taxon>Bacteria</taxon>
        <taxon>Pseudomonadati</taxon>
        <taxon>Verrucomicrobiota</taxon>
        <taxon>Verrucomicrobiia</taxon>
        <taxon>Verrucomicrobiales</taxon>
        <taxon>Akkermansiaceae</taxon>
        <taxon>Akkermansia</taxon>
    </lineage>
</organism>
<dbReference type="EMBL" id="PJKN01000001">
    <property type="protein sequence ID" value="PNC57606.1"/>
    <property type="molecule type" value="Genomic_DNA"/>
</dbReference>
<dbReference type="Gene3D" id="3.40.50.300">
    <property type="entry name" value="P-loop containing nucleotide triphosphate hydrolases"/>
    <property type="match status" value="1"/>
</dbReference>
<reference evidence="3 4" key="1">
    <citation type="journal article" date="2017" name="BMC Genomics">
        <title>Genome sequencing of 39 Akkermansia muciniphila isolates reveals its population structure, genomic and functional diverisity, and global distribution in mammalian gut microbiotas.</title>
        <authorList>
            <person name="Guo X."/>
            <person name="Li S."/>
            <person name="Zhang J."/>
            <person name="Wu F."/>
            <person name="Li X."/>
            <person name="Wu D."/>
            <person name="Zhang M."/>
            <person name="Ou Z."/>
            <person name="Jie Z."/>
            <person name="Yan Q."/>
            <person name="Li P."/>
            <person name="Yi J."/>
            <person name="Peng Y."/>
        </authorList>
    </citation>
    <scope>NUCLEOTIDE SEQUENCE [LARGE SCALE GENOMIC DNA]</scope>
    <source>
        <strain evidence="3 4">GP43</strain>
    </source>
</reference>
<proteinExistence type="predicted"/>
<dbReference type="InterPro" id="IPR027417">
    <property type="entry name" value="P-loop_NTPase"/>
</dbReference>
<dbReference type="Proteomes" id="UP000235914">
    <property type="component" value="Unassembled WGS sequence"/>
</dbReference>
<evidence type="ECO:0000259" key="2">
    <source>
        <dbReference type="Pfam" id="PF20454"/>
    </source>
</evidence>
<comment type="caution">
    <text evidence="3">The sequence shown here is derived from an EMBL/GenBank/DDBJ whole genome shotgun (WGS) entry which is preliminary data.</text>
</comment>
<evidence type="ECO:0000313" key="3">
    <source>
        <dbReference type="EMBL" id="PNC57606.1"/>
    </source>
</evidence>
<dbReference type="Pfam" id="PF05876">
    <property type="entry name" value="GpA_ATPase"/>
    <property type="match status" value="1"/>
</dbReference>
<dbReference type="GO" id="GO:0016887">
    <property type="term" value="F:ATP hydrolysis activity"/>
    <property type="evidence" value="ECO:0007669"/>
    <property type="project" value="InterPro"/>
</dbReference>
<feature type="domain" description="Terminase large subunit GpA endonuclease" evidence="2">
    <location>
        <begin position="294"/>
        <end position="546"/>
    </location>
</feature>
<evidence type="ECO:0008006" key="5">
    <source>
        <dbReference type="Google" id="ProtNLM"/>
    </source>
</evidence>
<evidence type="ECO:0000313" key="4">
    <source>
        <dbReference type="Proteomes" id="UP000235914"/>
    </source>
</evidence>
<dbReference type="InterPro" id="IPR046453">
    <property type="entry name" value="GpA_ATPase"/>
</dbReference>
<dbReference type="InterPro" id="IPR046454">
    <property type="entry name" value="GpA_endonuclease"/>
</dbReference>
<sequence>MFSKLKIHEKPGVVEWAERCLVLPRETSPNAPGRFSTARMPYMREPLESIREEGLQHIYWCFGTQSGKTVSLLIAAAYFIDNDPAPMLWALPTEILARSFSRARLQPLISKNDVLARHKRRDPDAFTAAEMRLDSMELYMVGVSEPGNLSSRPIMRCVMDEEAKYKHENKEEAHPVDLIEERAKGFHRYQILHASTPSSEDSYFWQNFITTDMRKFYVPCPRCGEMMPLEFSRNTVQWERREDLEGDALADWVQDHTFYVCPHCEGRVEDWEKIGMMEKGEWRPTNPNASRARRGYHLNSLYSPFVTWGQMARKFIVAQNDLFRQVALHNFRNGWEALPFTQYEIKVGDDSVRGLRGVCRRGELPRHYYYLVVSYDPGQNQTHWVAQAIGRGGETWVVDWGTLLGISTTDATPGIGAHFESLEWGGVRPDFGLIDSGDWAQKVYDECYKYYGKLWPTKGSGANFGSWNVSEVKSHPGLELYLYVDRTAKMELYAGRIQKGAAPALHLPEDADQDLLAGLSGQQLEKPRGGGLAQWRKLPNDHYGDCVKIGQVSWWVRRGDFYAEEMNAIEERKQNEGVPEE</sequence>
<accession>A0AAP8NMQ4</accession>
<gene>
    <name evidence="3" type="ORF">CXU09_00565</name>
</gene>
<dbReference type="GO" id="GO:0004519">
    <property type="term" value="F:endonuclease activity"/>
    <property type="evidence" value="ECO:0007669"/>
    <property type="project" value="InterPro"/>
</dbReference>
<name>A0AAP8NMQ4_9BACT</name>
<dbReference type="RefSeq" id="WP_102735081.1">
    <property type="nucleotide sequence ID" value="NZ_CP036293.1"/>
</dbReference>
<evidence type="ECO:0000259" key="1">
    <source>
        <dbReference type="Pfam" id="PF05876"/>
    </source>
</evidence>
<dbReference type="Pfam" id="PF20454">
    <property type="entry name" value="GpA_nuclease"/>
    <property type="match status" value="1"/>
</dbReference>